<protein>
    <submittedName>
        <fullName evidence="3">Uncharacterized protein</fullName>
    </submittedName>
</protein>
<feature type="compositionally biased region" description="Pro residues" evidence="1">
    <location>
        <begin position="14"/>
        <end position="25"/>
    </location>
</feature>
<evidence type="ECO:0000313" key="4">
    <source>
        <dbReference type="Proteomes" id="UP001162162"/>
    </source>
</evidence>
<gene>
    <name evidence="3" type="ORF">NQ318_011615</name>
</gene>
<name>A0AAV8Z8N1_9CUCU</name>
<dbReference type="Proteomes" id="UP001162162">
    <property type="component" value="Unassembled WGS sequence"/>
</dbReference>
<evidence type="ECO:0000256" key="2">
    <source>
        <dbReference type="SAM" id="Phobius"/>
    </source>
</evidence>
<dbReference type="AlphaFoldDB" id="A0AAV8Z8N1"/>
<keyword evidence="2" id="KW-0472">Membrane</keyword>
<comment type="caution">
    <text evidence="3">The sequence shown here is derived from an EMBL/GenBank/DDBJ whole genome shotgun (WGS) entry which is preliminary data.</text>
</comment>
<reference evidence="3" key="1">
    <citation type="journal article" date="2023" name="Insect Mol. Biol.">
        <title>Genome sequencing provides insights into the evolution of gene families encoding plant cell wall-degrading enzymes in longhorned beetles.</title>
        <authorList>
            <person name="Shin N.R."/>
            <person name="Okamura Y."/>
            <person name="Kirsch R."/>
            <person name="Pauchet Y."/>
        </authorList>
    </citation>
    <scope>NUCLEOTIDE SEQUENCE</scope>
    <source>
        <strain evidence="3">AMC_N1</strain>
    </source>
</reference>
<keyword evidence="2" id="KW-1133">Transmembrane helix</keyword>
<feature type="transmembrane region" description="Helical" evidence="2">
    <location>
        <begin position="56"/>
        <end position="75"/>
    </location>
</feature>
<organism evidence="3 4">
    <name type="scientific">Aromia moschata</name>
    <dbReference type="NCBI Taxonomy" id="1265417"/>
    <lineage>
        <taxon>Eukaryota</taxon>
        <taxon>Metazoa</taxon>
        <taxon>Ecdysozoa</taxon>
        <taxon>Arthropoda</taxon>
        <taxon>Hexapoda</taxon>
        <taxon>Insecta</taxon>
        <taxon>Pterygota</taxon>
        <taxon>Neoptera</taxon>
        <taxon>Endopterygota</taxon>
        <taxon>Coleoptera</taxon>
        <taxon>Polyphaga</taxon>
        <taxon>Cucujiformia</taxon>
        <taxon>Chrysomeloidea</taxon>
        <taxon>Cerambycidae</taxon>
        <taxon>Cerambycinae</taxon>
        <taxon>Callichromatini</taxon>
        <taxon>Aromia</taxon>
    </lineage>
</organism>
<evidence type="ECO:0000313" key="3">
    <source>
        <dbReference type="EMBL" id="KAJ8959879.1"/>
    </source>
</evidence>
<keyword evidence="4" id="KW-1185">Reference proteome</keyword>
<evidence type="ECO:0000256" key="1">
    <source>
        <dbReference type="SAM" id="MobiDB-lite"/>
    </source>
</evidence>
<proteinExistence type="predicted"/>
<feature type="region of interest" description="Disordered" evidence="1">
    <location>
        <begin position="1"/>
        <end position="31"/>
    </location>
</feature>
<keyword evidence="2" id="KW-0812">Transmembrane</keyword>
<dbReference type="EMBL" id="JAPWTK010000011">
    <property type="protein sequence ID" value="KAJ8959879.1"/>
    <property type="molecule type" value="Genomic_DNA"/>
</dbReference>
<sequence length="104" mass="12384">MLSKLNVFKRKNKPPPTARPPPAPAAPHGSRPMKFPYTFTAKVVQFPFKFYFKNNWIYRYYCFAFVACLPVFLYIQRLSNTPSNKEKWAAIQRKEHEELAHRFE</sequence>
<accession>A0AAV8Z8N1</accession>